<organism evidence="2 4">
    <name type="scientific">Paenibacillus larvae subsp. larvae</name>
    <dbReference type="NCBI Taxonomy" id="147375"/>
    <lineage>
        <taxon>Bacteria</taxon>
        <taxon>Bacillati</taxon>
        <taxon>Bacillota</taxon>
        <taxon>Bacilli</taxon>
        <taxon>Bacillales</taxon>
        <taxon>Paenibacillaceae</taxon>
        <taxon>Paenibacillus</taxon>
    </lineage>
</organism>
<dbReference type="EMBL" id="CP019655">
    <property type="protein sequence ID" value="AVF24484.1"/>
    <property type="molecule type" value="Genomic_DNA"/>
</dbReference>
<accession>A0A8B6WY71</accession>
<dbReference type="Gene3D" id="3.40.50.410">
    <property type="entry name" value="von Willebrand factor, type A domain"/>
    <property type="match status" value="1"/>
</dbReference>
<dbReference type="SUPFAM" id="SSF53300">
    <property type="entry name" value="vWA-like"/>
    <property type="match status" value="2"/>
</dbReference>
<gene>
    <name evidence="2" type="ORF">ERICIII_00224</name>
    <name evidence="3" type="ORF">ERICV_00216</name>
</gene>
<evidence type="ECO:0000313" key="3">
    <source>
        <dbReference type="EMBL" id="QHZ49443.1"/>
    </source>
</evidence>
<dbReference type="AlphaFoldDB" id="A0A2L1U8I9"/>
<protein>
    <submittedName>
        <fullName evidence="2">von Willebrand factor type A domain protein</fullName>
    </submittedName>
</protein>
<sequence length="238" mass="25592">MRQILLITDGCSNVGVSPVVAAAHAKEEGITVNVIGVVDQGELGMLGAEEIREIAEAGGGMSRIAPAHLLTQTVQMMTRKTVVQSMQEVVSKELQQILGTSEITGLPPGKRSEVVHLIDELSESTDLKVALLIDTSASMKPKLNAVREAIRDLLLSLRSRSGHSELAVFHFPGKSGSEEHVEMDAGWTSELANIDKMFYKLNMKGTTPTGPALLRVVQYVSGRPPSSDEDGMLSDYVV</sequence>
<accession>A0A2L1U8I9</accession>
<evidence type="ECO:0000313" key="2">
    <source>
        <dbReference type="EMBL" id="AVF24484.1"/>
    </source>
</evidence>
<feature type="domain" description="VWFA" evidence="1">
    <location>
        <begin position="1"/>
        <end position="97"/>
    </location>
</feature>
<proteinExistence type="predicted"/>
<dbReference type="Proteomes" id="UP000239833">
    <property type="component" value="Chromosome"/>
</dbReference>
<dbReference type="InterPro" id="IPR002035">
    <property type="entry name" value="VWF_A"/>
</dbReference>
<dbReference type="CDD" id="cd00198">
    <property type="entry name" value="vWFA"/>
    <property type="match status" value="1"/>
</dbReference>
<accession>A0A6C0QL49</accession>
<evidence type="ECO:0000259" key="1">
    <source>
        <dbReference type="PROSITE" id="PS50234"/>
    </source>
</evidence>
<evidence type="ECO:0000313" key="4">
    <source>
        <dbReference type="Proteomes" id="UP000239833"/>
    </source>
</evidence>
<dbReference type="PROSITE" id="PS50234">
    <property type="entry name" value="VWFA"/>
    <property type="match status" value="2"/>
</dbReference>
<evidence type="ECO:0000313" key="5">
    <source>
        <dbReference type="Proteomes" id="UP000464330"/>
    </source>
</evidence>
<reference evidence="2 5" key="2">
    <citation type="journal article" date="2020" name="Int. J. Med. Microbiol.">
        <title>Discovery of Paenibacillus larvae ERIC V: Phenotypic and genomic comparison to genotypes ERIC I-IV reveal different inventories of virulence factors which correlate with epidemiological prevalences of American Foulbrood.</title>
        <authorList>
            <person name="Beims H."/>
            <person name="Bunk B."/>
            <person name="Erler S."/>
            <person name="Mohr K.I."/>
            <person name="Sproer C."/>
            <person name="Pradella S."/>
            <person name="Gunther G."/>
            <person name="Rohde M."/>
            <person name="von der Ohe W."/>
            <person name="Steinert M."/>
        </authorList>
    </citation>
    <scope>NUCLEOTIDE SEQUENCE</scope>
    <source>
        <strain evidence="2">Eric_III</strain>
        <strain evidence="3">Eric_V</strain>
    </source>
</reference>
<dbReference type="EMBL" id="CP019717">
    <property type="protein sequence ID" value="QHZ49443.1"/>
    <property type="molecule type" value="Genomic_DNA"/>
</dbReference>
<name>A0A2L1U8I9_9BACL</name>
<dbReference type="RefSeq" id="WP_077996507.1">
    <property type="nucleotide sequence ID" value="NZ_CP019655.1"/>
</dbReference>
<dbReference type="InterPro" id="IPR036465">
    <property type="entry name" value="vWFA_dom_sf"/>
</dbReference>
<dbReference type="Proteomes" id="UP000464330">
    <property type="component" value="Chromosome"/>
</dbReference>
<feature type="domain" description="VWFA" evidence="1">
    <location>
        <begin position="128"/>
        <end position="238"/>
    </location>
</feature>
<reference evidence="4" key="1">
    <citation type="submission" date="2017-02" db="EMBL/GenBank/DDBJ databases">
        <title>Delineation of Paenibacillus larvae strains originating from foulbrood outbreaks.</title>
        <authorList>
            <person name="Beims H."/>
            <person name="Bunk B."/>
            <person name="Sproeer C."/>
            <person name="Mohr K.I."/>
            <person name="Pradella S."/>
            <person name="Guenther G."/>
            <person name="Rohde M."/>
            <person name="von der Ohe W."/>
            <person name="Steinert M."/>
        </authorList>
    </citation>
    <scope>NUCLEOTIDE SEQUENCE [LARGE SCALE GENOMIC DNA]</scope>
    <source>
        <strain evidence="4">Eric_III</strain>
    </source>
</reference>
<dbReference type="GeneID" id="64217102"/>